<evidence type="ECO:0000313" key="2">
    <source>
        <dbReference type="Proteomes" id="UP000254508"/>
    </source>
</evidence>
<evidence type="ECO:0000313" key="1">
    <source>
        <dbReference type="EMBL" id="AXK43384.1"/>
    </source>
</evidence>
<sequence length="156" mass="17424">MIDGYKVAADLVVAKTTENRALRDSLVYPAIFNYRQFIELSLKYLIATYGPHVGIKAIWNSHDLEKLWITFEEILDRFGTDDPDEADPIVASVIGQFAKIDPKSDAYRYPVDQKGAPLPIAFARTHLENLSDVMKALEGYFSGCDGYLGHLIDAAP</sequence>
<keyword evidence="2" id="KW-1185">Reference proteome</keyword>
<reference evidence="2" key="1">
    <citation type="submission" date="2018-07" db="EMBL/GenBank/DDBJ databases">
        <title>Genome sequence of Erythrobacter strain YH-07, an antagonistic bacterium isolated from Yellow Sea.</title>
        <authorList>
            <person name="Tang T."/>
            <person name="Liu Q."/>
            <person name="Sun X."/>
        </authorList>
    </citation>
    <scope>NUCLEOTIDE SEQUENCE [LARGE SCALE GENOMIC DNA]</scope>
    <source>
        <strain evidence="2">YH-07</strain>
    </source>
</reference>
<dbReference type="EMBL" id="CP031357">
    <property type="protein sequence ID" value="AXK43384.1"/>
    <property type="molecule type" value="Genomic_DNA"/>
</dbReference>
<proteinExistence type="predicted"/>
<name>A0A345YHI2_9SPHN</name>
<dbReference type="AlphaFoldDB" id="A0A345YHI2"/>
<dbReference type="OrthoDB" id="7833188at2"/>
<accession>A0A345YHI2</accession>
<protein>
    <recommendedName>
        <fullName evidence="3">HEPN domain-containing protein</fullName>
    </recommendedName>
</protein>
<evidence type="ECO:0008006" key="3">
    <source>
        <dbReference type="Google" id="ProtNLM"/>
    </source>
</evidence>
<dbReference type="Proteomes" id="UP000254508">
    <property type="component" value="Chromosome"/>
</dbReference>
<dbReference type="KEGG" id="err:DVR09_00675"/>
<organism evidence="1 2">
    <name type="scientific">Erythrobacter aureus</name>
    <dbReference type="NCBI Taxonomy" id="2182384"/>
    <lineage>
        <taxon>Bacteria</taxon>
        <taxon>Pseudomonadati</taxon>
        <taxon>Pseudomonadota</taxon>
        <taxon>Alphaproteobacteria</taxon>
        <taxon>Sphingomonadales</taxon>
        <taxon>Erythrobacteraceae</taxon>
        <taxon>Erythrobacter/Porphyrobacter group</taxon>
        <taxon>Erythrobacter</taxon>
    </lineage>
</organism>
<gene>
    <name evidence="1" type="ORF">DVR09_00675</name>
</gene>